<protein>
    <submittedName>
        <fullName evidence="7">(R,R)-butanediol dehydrogenase</fullName>
    </submittedName>
</protein>
<feature type="domain" description="Alcohol dehydrogenase-like N-terminal" evidence="6">
    <location>
        <begin position="56"/>
        <end position="138"/>
    </location>
</feature>
<gene>
    <name evidence="7" type="ORF">CLAFUR5_14185</name>
</gene>
<dbReference type="EMBL" id="CP090175">
    <property type="protein sequence ID" value="UJO25086.1"/>
    <property type="molecule type" value="Genomic_DNA"/>
</dbReference>
<dbReference type="AlphaFoldDB" id="A0A9Q8PM65"/>
<dbReference type="InterPro" id="IPR002328">
    <property type="entry name" value="ADH_Zn_CS"/>
</dbReference>
<sequence length="355" mass="37686">MRAVHFYAKEDIRLTHGVEDPVPLEGQVRIRPALAFVEQYSRGATLIPQHEHPLTGRCAPLTIGHEISGVVDDVGPGVCELQAGDHVAIQPILSDGTCYACQQNRPNCCAKQGFNGLSTDGGLADFLVVEAQNARKVPPNVPLAVAALVEPLSVAWHAVKCSVSKEDTSALVVGAGRIGLCMIQALKAHNVHNIIAADTNLTRRYAAIRAGAHHFVNPLEGSLEQTCAQLCAESNGVHVASDTAGKQVTLDQCVGALCVGGTVVNVAVWGGAARIVPNAFLLSEKRYMGTSVYTREDFDEVIQAVASGLMDPEFLITSRIAMSEVVSHGILKLLHNPGSDLKILVDMPKEACVKG</sequence>
<dbReference type="InterPro" id="IPR013149">
    <property type="entry name" value="ADH-like_C"/>
</dbReference>
<keyword evidence="2 4" id="KW-0862">Zinc</keyword>
<dbReference type="InterPro" id="IPR011032">
    <property type="entry name" value="GroES-like_sf"/>
</dbReference>
<dbReference type="Proteomes" id="UP000756132">
    <property type="component" value="Chromosome 13"/>
</dbReference>
<reference evidence="7" key="2">
    <citation type="journal article" date="2022" name="Microb. Genom.">
        <title>A chromosome-scale genome assembly of the tomato pathogen Cladosporium fulvum reveals a compartmentalized genome architecture and the presence of a dispensable chromosome.</title>
        <authorList>
            <person name="Zaccaron A.Z."/>
            <person name="Chen L.H."/>
            <person name="Samaras A."/>
            <person name="Stergiopoulos I."/>
        </authorList>
    </citation>
    <scope>NUCLEOTIDE SEQUENCE</scope>
    <source>
        <strain evidence="7">Race5_Kim</strain>
    </source>
</reference>
<organism evidence="7 8">
    <name type="scientific">Passalora fulva</name>
    <name type="common">Tomato leaf mold</name>
    <name type="synonym">Cladosporium fulvum</name>
    <dbReference type="NCBI Taxonomy" id="5499"/>
    <lineage>
        <taxon>Eukaryota</taxon>
        <taxon>Fungi</taxon>
        <taxon>Dikarya</taxon>
        <taxon>Ascomycota</taxon>
        <taxon>Pezizomycotina</taxon>
        <taxon>Dothideomycetes</taxon>
        <taxon>Dothideomycetidae</taxon>
        <taxon>Mycosphaerellales</taxon>
        <taxon>Mycosphaerellaceae</taxon>
        <taxon>Fulvia</taxon>
    </lineage>
</organism>
<evidence type="ECO:0000256" key="3">
    <source>
        <dbReference type="ARBA" id="ARBA00023002"/>
    </source>
</evidence>
<dbReference type="InterPro" id="IPR013154">
    <property type="entry name" value="ADH-like_N"/>
</dbReference>
<evidence type="ECO:0000256" key="4">
    <source>
        <dbReference type="RuleBase" id="RU361277"/>
    </source>
</evidence>
<reference evidence="7" key="1">
    <citation type="submission" date="2021-12" db="EMBL/GenBank/DDBJ databases">
        <authorList>
            <person name="Zaccaron A."/>
            <person name="Stergiopoulos I."/>
        </authorList>
    </citation>
    <scope>NUCLEOTIDE SEQUENCE</scope>
    <source>
        <strain evidence="7">Race5_Kim</strain>
    </source>
</reference>
<dbReference type="PANTHER" id="PTHR43401:SF2">
    <property type="entry name" value="L-THREONINE 3-DEHYDROGENASE"/>
    <property type="match status" value="1"/>
</dbReference>
<proteinExistence type="inferred from homology"/>
<keyword evidence="8" id="KW-1185">Reference proteome</keyword>
<dbReference type="Pfam" id="PF00107">
    <property type="entry name" value="ADH_zinc_N"/>
    <property type="match status" value="1"/>
</dbReference>
<dbReference type="GeneID" id="71994063"/>
<name>A0A9Q8PM65_PASFU</name>
<comment type="similarity">
    <text evidence="4">Belongs to the zinc-containing alcohol dehydrogenase family.</text>
</comment>
<dbReference type="InterPro" id="IPR036291">
    <property type="entry name" value="NAD(P)-bd_dom_sf"/>
</dbReference>
<comment type="cofactor">
    <cofactor evidence="4">
        <name>Zn(2+)</name>
        <dbReference type="ChEBI" id="CHEBI:29105"/>
    </cofactor>
</comment>
<dbReference type="PANTHER" id="PTHR43401">
    <property type="entry name" value="L-THREONINE 3-DEHYDROGENASE"/>
    <property type="match status" value="1"/>
</dbReference>
<dbReference type="Gene3D" id="3.90.180.10">
    <property type="entry name" value="Medium-chain alcohol dehydrogenases, catalytic domain"/>
    <property type="match status" value="1"/>
</dbReference>
<dbReference type="GO" id="GO:0016491">
    <property type="term" value="F:oxidoreductase activity"/>
    <property type="evidence" value="ECO:0007669"/>
    <property type="project" value="UniProtKB-KW"/>
</dbReference>
<evidence type="ECO:0000256" key="2">
    <source>
        <dbReference type="ARBA" id="ARBA00022833"/>
    </source>
</evidence>
<accession>A0A9Q8PM65</accession>
<evidence type="ECO:0000259" key="6">
    <source>
        <dbReference type="Pfam" id="PF08240"/>
    </source>
</evidence>
<evidence type="ECO:0000256" key="1">
    <source>
        <dbReference type="ARBA" id="ARBA00022723"/>
    </source>
</evidence>
<dbReference type="RefSeq" id="XP_047769452.1">
    <property type="nucleotide sequence ID" value="XM_047913333.1"/>
</dbReference>
<dbReference type="PROSITE" id="PS00059">
    <property type="entry name" value="ADH_ZINC"/>
    <property type="match status" value="1"/>
</dbReference>
<keyword evidence="1 4" id="KW-0479">Metal-binding</keyword>
<dbReference type="Pfam" id="PF08240">
    <property type="entry name" value="ADH_N"/>
    <property type="match status" value="1"/>
</dbReference>
<dbReference type="KEGG" id="ffu:CLAFUR5_14185"/>
<dbReference type="GO" id="GO:0008270">
    <property type="term" value="F:zinc ion binding"/>
    <property type="evidence" value="ECO:0007669"/>
    <property type="project" value="InterPro"/>
</dbReference>
<dbReference type="OrthoDB" id="3941538at2759"/>
<evidence type="ECO:0000313" key="8">
    <source>
        <dbReference type="Proteomes" id="UP000756132"/>
    </source>
</evidence>
<dbReference type="SUPFAM" id="SSF51735">
    <property type="entry name" value="NAD(P)-binding Rossmann-fold domains"/>
    <property type="match status" value="1"/>
</dbReference>
<evidence type="ECO:0000259" key="5">
    <source>
        <dbReference type="Pfam" id="PF00107"/>
    </source>
</evidence>
<dbReference type="SUPFAM" id="SSF50129">
    <property type="entry name" value="GroES-like"/>
    <property type="match status" value="1"/>
</dbReference>
<dbReference type="InterPro" id="IPR050129">
    <property type="entry name" value="Zn_alcohol_dh"/>
</dbReference>
<feature type="domain" description="Alcohol dehydrogenase-like C-terminal" evidence="5">
    <location>
        <begin position="178"/>
        <end position="306"/>
    </location>
</feature>
<dbReference type="Gene3D" id="3.40.50.720">
    <property type="entry name" value="NAD(P)-binding Rossmann-like Domain"/>
    <property type="match status" value="1"/>
</dbReference>
<evidence type="ECO:0000313" key="7">
    <source>
        <dbReference type="EMBL" id="UJO25086.1"/>
    </source>
</evidence>
<keyword evidence="3" id="KW-0560">Oxidoreductase</keyword>